<dbReference type="Gene3D" id="2.30.310.10">
    <property type="entry name" value="ibrinogen binding protein from staphylococcus aureus domain"/>
    <property type="match status" value="1"/>
</dbReference>
<dbReference type="GO" id="GO:0043023">
    <property type="term" value="F:ribosomal large subunit binding"/>
    <property type="evidence" value="ECO:0007669"/>
    <property type="project" value="TreeGrafter"/>
</dbReference>
<proteinExistence type="inferred from homology"/>
<dbReference type="InterPro" id="IPR021846">
    <property type="entry name" value="NFACT-C"/>
</dbReference>
<evidence type="ECO:0000256" key="6">
    <source>
        <dbReference type="SAM" id="MobiDB-lite"/>
    </source>
</evidence>
<dbReference type="GO" id="GO:1990112">
    <property type="term" value="C:RQC complex"/>
    <property type="evidence" value="ECO:0007669"/>
    <property type="project" value="TreeGrafter"/>
</dbReference>
<dbReference type="GO" id="GO:1990116">
    <property type="term" value="P:ribosome-associated ubiquitin-dependent protein catabolic process"/>
    <property type="evidence" value="ECO:0007669"/>
    <property type="project" value="TreeGrafter"/>
</dbReference>
<dbReference type="GO" id="GO:0072344">
    <property type="term" value="P:rescue of stalled ribosome"/>
    <property type="evidence" value="ECO:0007669"/>
    <property type="project" value="TreeGrafter"/>
</dbReference>
<keyword evidence="10" id="KW-1185">Reference proteome</keyword>
<evidence type="ECO:0000256" key="4">
    <source>
        <dbReference type="ARBA" id="ARBA00023054"/>
    </source>
</evidence>
<dbReference type="Proteomes" id="UP000672032">
    <property type="component" value="Chromosome 8"/>
</dbReference>
<accession>A0A8A3PPE4</accession>
<evidence type="ECO:0000256" key="1">
    <source>
        <dbReference type="ARBA" id="ARBA00004496"/>
    </source>
</evidence>
<dbReference type="PANTHER" id="PTHR15239:SF6">
    <property type="entry name" value="RIBOSOME QUALITY CONTROL COMPLEX SUBUNIT NEMF"/>
    <property type="match status" value="1"/>
</dbReference>
<feature type="region of interest" description="Disordered" evidence="6">
    <location>
        <begin position="891"/>
        <end position="912"/>
    </location>
</feature>
<comment type="similarity">
    <text evidence="2">Belongs to the NEMF family.</text>
</comment>
<feature type="compositionally biased region" description="Acidic residues" evidence="6">
    <location>
        <begin position="727"/>
        <end position="737"/>
    </location>
</feature>
<feature type="compositionally biased region" description="Acidic residues" evidence="6">
    <location>
        <begin position="801"/>
        <end position="811"/>
    </location>
</feature>
<dbReference type="Pfam" id="PF05833">
    <property type="entry name" value="NFACT_N"/>
    <property type="match status" value="1"/>
</dbReference>
<evidence type="ECO:0000259" key="7">
    <source>
        <dbReference type="Pfam" id="PF05670"/>
    </source>
</evidence>
<organism evidence="9 10">
    <name type="scientific">Monilinia vaccinii-corymbosi</name>
    <dbReference type="NCBI Taxonomy" id="61207"/>
    <lineage>
        <taxon>Eukaryota</taxon>
        <taxon>Fungi</taxon>
        <taxon>Dikarya</taxon>
        <taxon>Ascomycota</taxon>
        <taxon>Pezizomycotina</taxon>
        <taxon>Leotiomycetes</taxon>
        <taxon>Helotiales</taxon>
        <taxon>Sclerotiniaceae</taxon>
        <taxon>Monilinia</taxon>
    </lineage>
</organism>
<feature type="region of interest" description="Disordered" evidence="6">
    <location>
        <begin position="1042"/>
        <end position="1067"/>
    </location>
</feature>
<dbReference type="InterPro" id="IPR008532">
    <property type="entry name" value="NFACT_RNA-bd"/>
</dbReference>
<dbReference type="Pfam" id="PF05670">
    <property type="entry name" value="NFACT-R_1"/>
    <property type="match status" value="1"/>
</dbReference>
<dbReference type="PANTHER" id="PTHR15239">
    <property type="entry name" value="NUCLEAR EXPORT MEDIATOR FACTOR NEMF"/>
    <property type="match status" value="1"/>
</dbReference>
<sequence>MPINSQLNSTQPLRRDEAKVIAHELSNALVTLRVSNIYDLSSKIFLVKFAKPGNKQQILIDSGFRCHLTDFSRATAAAPSVFVQRLRKYLKTRRVTQVSQVGTDRIIEFQFSDGQYRLYLEFYAGGNIILTDKELNILTLLRVVDAGEAQEELRVGLKYSLDNRQNYGGVPDLTKERLQEALQKGVDKGEDDSGKKNKAGHALRKTLAVSITEFPPMLVDHAMRITNFNSSLKPAEVLQSEELVDHLMKSLQEAQRIVQEITSSEISKGYIIAKKKDSQTTLDEDQVEDRKGLIYDDFHPFKPRQFQDDPTLVFLEFEGFNKTVDEFFSSIEGQKLQSRLEERELNAKKKIQAVRNEQAKRLGGLQEIQALNERKAGALQANVERVQEVKDAVNGLIAQGMDWFEIGRLIELEQKRNNPVASMIKLPLKLDENTVTILLDEEVFNEDEDSTYETDSDVSESEDEGKTAKTNKRKEKVADTRLSIDIDLSLSPWANARNYFDQKRSAAAKEDKTLQSSSKALKSHEAKIAQDLKKGLKQEKAILRPVRKQMWFEKFIWFISSDGYMVLAGKDAQQSEILYKKYLRKGDIYLHADIQGAASVIVRNNPKTPDAPIPPQTLSQAGTLVVATSSAWESKAGMSAWWVTADQVSKSAPDGEFLPTGSFMTQGKKNFLPPAQLLLGFGVLFQISDESKARHVKHRLQDGEPLGGSTADAIPASGSVFNRGGSEDELNQTDDDEPNPKQEAREAENQDKDDSDEDNADLKPNPLQGETEHGRGVIPQVQLESLEIKDKDPHTSNSELQAEESDEDSVEESQFTDTGTKEASVHNARKKGPAPAKRGKKGKAKKIAQKYKDQDEEDRIAAQELIGAVAGQEKAEAEAKAKAAREAELAFQKERRRAQHQRTQKETAEHEEMRKLMLEDGIDAFDDNEAEKTTSLDAFVGLPLPGDEILEAIPVCAPWAAMGKYKYKSKIQPGAQKKGKAVREILGKWLSATSSKGAVDETSTDTERIWPREMDLIKGWKPEETTNVVPVGKVRVMMAGGSAGLSGAKGDKGKSGGGRGGKGSKKR</sequence>
<evidence type="ECO:0000256" key="5">
    <source>
        <dbReference type="ARBA" id="ARBA00070414"/>
    </source>
</evidence>
<feature type="compositionally biased region" description="Basic and acidic residues" evidence="6">
    <location>
        <begin position="903"/>
        <end position="912"/>
    </location>
</feature>
<evidence type="ECO:0000313" key="10">
    <source>
        <dbReference type="Proteomes" id="UP000672032"/>
    </source>
</evidence>
<protein>
    <recommendedName>
        <fullName evidence="5">Ribosome quality control complex subunit 2</fullName>
    </recommendedName>
</protein>
<keyword evidence="4" id="KW-0175">Coiled coil</keyword>
<feature type="region of interest" description="Disordered" evidence="6">
    <location>
        <begin position="447"/>
        <end position="474"/>
    </location>
</feature>
<evidence type="ECO:0000313" key="9">
    <source>
        <dbReference type="EMBL" id="QSZ37377.1"/>
    </source>
</evidence>
<evidence type="ECO:0000256" key="3">
    <source>
        <dbReference type="ARBA" id="ARBA00022490"/>
    </source>
</evidence>
<feature type="compositionally biased region" description="Basic and acidic residues" evidence="6">
    <location>
        <begin position="738"/>
        <end position="752"/>
    </location>
</feature>
<dbReference type="OrthoDB" id="207084at2759"/>
<feature type="domain" description="NFACT RNA-binding" evidence="7">
    <location>
        <begin position="554"/>
        <end position="667"/>
    </location>
</feature>
<feature type="compositionally biased region" description="Basic residues" evidence="6">
    <location>
        <begin position="827"/>
        <end position="849"/>
    </location>
</feature>
<feature type="compositionally biased region" description="Acidic residues" evidence="6">
    <location>
        <begin position="447"/>
        <end position="463"/>
    </location>
</feature>
<dbReference type="GO" id="GO:0000049">
    <property type="term" value="F:tRNA binding"/>
    <property type="evidence" value="ECO:0007669"/>
    <property type="project" value="TreeGrafter"/>
</dbReference>
<evidence type="ECO:0000259" key="8">
    <source>
        <dbReference type="Pfam" id="PF11923"/>
    </source>
</evidence>
<dbReference type="GO" id="GO:0005737">
    <property type="term" value="C:cytoplasm"/>
    <property type="evidence" value="ECO:0007669"/>
    <property type="project" value="UniProtKB-SubCell"/>
</dbReference>
<dbReference type="EMBL" id="CP063412">
    <property type="protein sequence ID" value="QSZ37377.1"/>
    <property type="molecule type" value="Genomic_DNA"/>
</dbReference>
<feature type="domain" description="NFACT protein C-terminal" evidence="8">
    <location>
        <begin position="930"/>
        <end position="1037"/>
    </location>
</feature>
<name>A0A8A3PPE4_9HELO</name>
<keyword evidence="3" id="KW-0963">Cytoplasm</keyword>
<reference evidence="9" key="1">
    <citation type="submission" date="2020-10" db="EMBL/GenBank/DDBJ databases">
        <title>Genome Sequence of Monilinia vaccinii-corymbosi Sheds Light on Mummy Berry Disease Infection of Blueberry and Mating Type.</title>
        <authorList>
            <person name="Yow A.G."/>
            <person name="Zhang Y."/>
            <person name="Bansal K."/>
            <person name="Eacker S.M."/>
            <person name="Sullivan S."/>
            <person name="Liachko I."/>
            <person name="Cubeta M.A."/>
            <person name="Rollins J.A."/>
            <person name="Ashrafi H."/>
        </authorList>
    </citation>
    <scope>NUCLEOTIDE SEQUENCE</scope>
    <source>
        <strain evidence="9">RL-1</strain>
    </source>
</reference>
<dbReference type="InterPro" id="IPR051608">
    <property type="entry name" value="RQC_Subunit_NEMF"/>
</dbReference>
<comment type="subcellular location">
    <subcellularLocation>
        <location evidence="1">Cytoplasm</location>
    </subcellularLocation>
</comment>
<dbReference type="Pfam" id="PF11923">
    <property type="entry name" value="NFACT-C"/>
    <property type="match status" value="1"/>
</dbReference>
<gene>
    <name evidence="9" type="ORF">DSL72_009475</name>
</gene>
<feature type="region of interest" description="Disordered" evidence="6">
    <location>
        <begin position="696"/>
        <end position="857"/>
    </location>
</feature>
<dbReference type="FunFam" id="2.30.310.10:FF:000003">
    <property type="entry name" value="Zinc knuckle domain containing protein"/>
    <property type="match status" value="1"/>
</dbReference>
<evidence type="ECO:0000256" key="2">
    <source>
        <dbReference type="ARBA" id="ARBA00008318"/>
    </source>
</evidence>
<dbReference type="AlphaFoldDB" id="A0A8A3PPE4"/>